<feature type="compositionally biased region" description="Low complexity" evidence="1">
    <location>
        <begin position="177"/>
        <end position="195"/>
    </location>
</feature>
<dbReference type="AlphaFoldDB" id="A0AAV9WWV1"/>
<feature type="region of interest" description="Disordered" evidence="1">
    <location>
        <begin position="71"/>
        <end position="120"/>
    </location>
</feature>
<dbReference type="GO" id="GO:0180022">
    <property type="term" value="C:RQC-trigger complex"/>
    <property type="evidence" value="ECO:0007669"/>
    <property type="project" value="InterPro"/>
</dbReference>
<accession>A0AAV9WWV1</accession>
<dbReference type="Pfam" id="PF06221">
    <property type="entry name" value="zf-C2HC5"/>
    <property type="match status" value="1"/>
</dbReference>
<sequence>MAQLQDLTTWAIPRLSNLLPLPEDELRQVISYAATSPDLSSPSAVANHFTDLLGSSTECLSFIEEFNRRRFPSAGSGSKSRQPQSRDDSDAPPRANKKGPKKKEPLNKLPPVRKVDNTFTASSEDLSGRVYRKDDLEDYMSTSKFKKSATSTPASTSKPTSQVPSRSTTPNPPVSTPPTSSTPQKQQNQQGTLTSDLLSSNKKKPQKAKSTTIAVPANTTMRAPSSTLSDISSALRALELHTNPTLTSSHTLPASKRRCNCSGRKHDLLLAAPNCLHCGKIICIKEGLAPCTFCGKDLISSDDTEAMRRVLRDEQSKEKMNVHNAGQRKAETTKTSTVYAAKVNPSAGGSANTTLSGPTPAGSSNAALNSAMEQRDKLLGYQSSSAKRTKIIDQAADWETPDSGVNMWATPQERALQLREQQRKMRELEWDTKDEWEKRSVVVSIDLKGKRVEKRMGGIEKPKFEIEPPEEEVEEPVVEITKGISKDGGLFSKNPLLAKGLIKPKWKPEGDIEDVRRNGAEPEEQFGEWGKVLRSGWRRVQDDMTDNEKLILDGGRLGGESKNVEKSVEPACG</sequence>
<dbReference type="GO" id="GO:0072344">
    <property type="term" value="P:rescue of stalled ribosome"/>
    <property type="evidence" value="ECO:0007669"/>
    <property type="project" value="InterPro"/>
</dbReference>
<keyword evidence="4" id="KW-1185">Reference proteome</keyword>
<dbReference type="InterPro" id="IPR009349">
    <property type="entry name" value="TRIP4/RQT4_C2HC5_Znf"/>
</dbReference>
<reference evidence="3 4" key="1">
    <citation type="submission" date="2019-10" db="EMBL/GenBank/DDBJ databases">
        <authorList>
            <person name="Palmer J.M."/>
        </authorList>
    </citation>
    <scope>NUCLEOTIDE SEQUENCE [LARGE SCALE GENOMIC DNA]</scope>
    <source>
        <strain evidence="3 4">TWF694</strain>
    </source>
</reference>
<feature type="domain" description="TRIP4/RQT4 C2HC5-type zinc finger" evidence="2">
    <location>
        <begin position="256"/>
        <end position="307"/>
    </location>
</feature>
<organism evidence="3 4">
    <name type="scientific">Orbilia ellipsospora</name>
    <dbReference type="NCBI Taxonomy" id="2528407"/>
    <lineage>
        <taxon>Eukaryota</taxon>
        <taxon>Fungi</taxon>
        <taxon>Dikarya</taxon>
        <taxon>Ascomycota</taxon>
        <taxon>Pezizomycotina</taxon>
        <taxon>Orbiliomycetes</taxon>
        <taxon>Orbiliales</taxon>
        <taxon>Orbiliaceae</taxon>
        <taxon>Orbilia</taxon>
    </lineage>
</organism>
<evidence type="ECO:0000313" key="4">
    <source>
        <dbReference type="Proteomes" id="UP001365542"/>
    </source>
</evidence>
<feature type="region of interest" description="Disordered" evidence="1">
    <location>
        <begin position="343"/>
        <end position="366"/>
    </location>
</feature>
<protein>
    <recommendedName>
        <fullName evidence="2">TRIP4/RQT4 C2HC5-type zinc finger domain-containing protein</fullName>
    </recommendedName>
</protein>
<dbReference type="PANTHER" id="PTHR12963:SF4">
    <property type="entry name" value="ACTIVATING SIGNAL COINTEGRATOR 1"/>
    <property type="match status" value="1"/>
</dbReference>
<comment type="caution">
    <text evidence="3">The sequence shown here is derived from an EMBL/GenBank/DDBJ whole genome shotgun (WGS) entry which is preliminary data.</text>
</comment>
<proteinExistence type="predicted"/>
<dbReference type="GO" id="GO:0008270">
    <property type="term" value="F:zinc ion binding"/>
    <property type="evidence" value="ECO:0007669"/>
    <property type="project" value="InterPro"/>
</dbReference>
<evidence type="ECO:0000256" key="1">
    <source>
        <dbReference type="SAM" id="MobiDB-lite"/>
    </source>
</evidence>
<gene>
    <name evidence="3" type="ORF">TWF694_005145</name>
</gene>
<feature type="compositionally biased region" description="Polar residues" evidence="1">
    <location>
        <begin position="347"/>
        <end position="366"/>
    </location>
</feature>
<evidence type="ECO:0000259" key="2">
    <source>
        <dbReference type="Pfam" id="PF06221"/>
    </source>
</evidence>
<feature type="region of interest" description="Disordered" evidence="1">
    <location>
        <begin position="144"/>
        <end position="225"/>
    </location>
</feature>
<feature type="compositionally biased region" description="Low complexity" evidence="1">
    <location>
        <begin position="148"/>
        <end position="169"/>
    </location>
</feature>
<feature type="region of interest" description="Disordered" evidence="1">
    <location>
        <begin position="551"/>
        <end position="573"/>
    </location>
</feature>
<feature type="compositionally biased region" description="Polar residues" evidence="1">
    <location>
        <begin position="208"/>
        <end position="225"/>
    </location>
</feature>
<feature type="compositionally biased region" description="Basic and acidic residues" evidence="1">
    <location>
        <begin position="562"/>
        <end position="573"/>
    </location>
</feature>
<dbReference type="GO" id="GO:0045893">
    <property type="term" value="P:positive regulation of DNA-templated transcription"/>
    <property type="evidence" value="ECO:0007669"/>
    <property type="project" value="TreeGrafter"/>
</dbReference>
<dbReference type="PANTHER" id="PTHR12963">
    <property type="entry name" value="THYROID RECEPTOR INTERACTING PROTEIN RELATED"/>
    <property type="match status" value="1"/>
</dbReference>
<evidence type="ECO:0000313" key="3">
    <source>
        <dbReference type="EMBL" id="KAK6526563.1"/>
    </source>
</evidence>
<dbReference type="GO" id="GO:0005634">
    <property type="term" value="C:nucleus"/>
    <property type="evidence" value="ECO:0007669"/>
    <property type="project" value="InterPro"/>
</dbReference>
<dbReference type="InterPro" id="IPR039128">
    <property type="entry name" value="TRIP4-like"/>
</dbReference>
<name>A0AAV9WWV1_9PEZI</name>
<dbReference type="EMBL" id="JAVHJO010000016">
    <property type="protein sequence ID" value="KAK6526563.1"/>
    <property type="molecule type" value="Genomic_DNA"/>
</dbReference>
<dbReference type="Proteomes" id="UP001365542">
    <property type="component" value="Unassembled WGS sequence"/>
</dbReference>